<dbReference type="PANTHER" id="PTHR10353">
    <property type="entry name" value="GLYCOSYL HYDROLASE"/>
    <property type="match status" value="1"/>
</dbReference>
<evidence type="ECO:0000256" key="2">
    <source>
        <dbReference type="RuleBase" id="RU003690"/>
    </source>
</evidence>
<comment type="caution">
    <text evidence="3">The sequence shown here is derived from an EMBL/GenBank/DDBJ whole genome shotgun (WGS) entry which is preliminary data.</text>
</comment>
<feature type="non-terminal residue" evidence="3">
    <location>
        <position position="1"/>
    </location>
</feature>
<proteinExistence type="inferred from homology"/>
<accession>A0AAV0P9G4</accession>
<dbReference type="Proteomes" id="UP001154282">
    <property type="component" value="Unassembled WGS sequence"/>
</dbReference>
<dbReference type="GO" id="GO:0008422">
    <property type="term" value="F:beta-glucosidase activity"/>
    <property type="evidence" value="ECO:0007669"/>
    <property type="project" value="TreeGrafter"/>
</dbReference>
<keyword evidence="4" id="KW-1185">Reference proteome</keyword>
<sequence length="115" mass="12752">GQVNVRNTSLIDVTRVEYLQAYIGAVLTALRNGCNVKGFSVWSLLDVFELLGGFQTGFGLYYVDLDDPDLPRYPKLSAHWYSHFLKGGIIDSSANVELASNLSSVTDLRSQRSSY</sequence>
<dbReference type="InterPro" id="IPR001360">
    <property type="entry name" value="Glyco_hydro_1"/>
</dbReference>
<organism evidence="3 4">
    <name type="scientific">Linum tenue</name>
    <dbReference type="NCBI Taxonomy" id="586396"/>
    <lineage>
        <taxon>Eukaryota</taxon>
        <taxon>Viridiplantae</taxon>
        <taxon>Streptophyta</taxon>
        <taxon>Embryophyta</taxon>
        <taxon>Tracheophyta</taxon>
        <taxon>Spermatophyta</taxon>
        <taxon>Magnoliopsida</taxon>
        <taxon>eudicotyledons</taxon>
        <taxon>Gunneridae</taxon>
        <taxon>Pentapetalae</taxon>
        <taxon>rosids</taxon>
        <taxon>fabids</taxon>
        <taxon>Malpighiales</taxon>
        <taxon>Linaceae</taxon>
        <taxon>Linum</taxon>
    </lineage>
</organism>
<dbReference type="InterPro" id="IPR017853">
    <property type="entry name" value="GH"/>
</dbReference>
<gene>
    <name evidence="3" type="ORF">LITE_LOCUS37525</name>
</gene>
<evidence type="ECO:0000256" key="1">
    <source>
        <dbReference type="ARBA" id="ARBA00010838"/>
    </source>
</evidence>
<dbReference type="SUPFAM" id="SSF51445">
    <property type="entry name" value="(Trans)glycosidases"/>
    <property type="match status" value="1"/>
</dbReference>
<dbReference type="EMBL" id="CAMGYJ010000008">
    <property type="protein sequence ID" value="CAI0467649.1"/>
    <property type="molecule type" value="Genomic_DNA"/>
</dbReference>
<dbReference type="PRINTS" id="PR00131">
    <property type="entry name" value="GLHYDRLASE1"/>
</dbReference>
<dbReference type="Pfam" id="PF00232">
    <property type="entry name" value="Glyco_hydro_1"/>
    <property type="match status" value="1"/>
</dbReference>
<dbReference type="GO" id="GO:0005975">
    <property type="term" value="P:carbohydrate metabolic process"/>
    <property type="evidence" value="ECO:0007669"/>
    <property type="project" value="InterPro"/>
</dbReference>
<evidence type="ECO:0000313" key="4">
    <source>
        <dbReference type="Proteomes" id="UP001154282"/>
    </source>
</evidence>
<dbReference type="AlphaFoldDB" id="A0AAV0P9G4"/>
<dbReference type="PANTHER" id="PTHR10353:SF29">
    <property type="entry name" value="BETA-GLUCOSIDASE 11"/>
    <property type="match status" value="1"/>
</dbReference>
<protein>
    <recommendedName>
        <fullName evidence="5">Beta-glucosidase</fullName>
    </recommendedName>
</protein>
<name>A0AAV0P9G4_9ROSI</name>
<reference evidence="3" key="1">
    <citation type="submission" date="2022-08" db="EMBL/GenBank/DDBJ databases">
        <authorList>
            <person name="Gutierrez-Valencia J."/>
        </authorList>
    </citation>
    <scope>NUCLEOTIDE SEQUENCE</scope>
</reference>
<comment type="similarity">
    <text evidence="1 2">Belongs to the glycosyl hydrolase 1 family.</text>
</comment>
<dbReference type="Gene3D" id="3.20.20.80">
    <property type="entry name" value="Glycosidases"/>
    <property type="match status" value="1"/>
</dbReference>
<evidence type="ECO:0008006" key="5">
    <source>
        <dbReference type="Google" id="ProtNLM"/>
    </source>
</evidence>
<evidence type="ECO:0000313" key="3">
    <source>
        <dbReference type="EMBL" id="CAI0467649.1"/>
    </source>
</evidence>